<dbReference type="GO" id="GO:0016787">
    <property type="term" value="F:hydrolase activity"/>
    <property type="evidence" value="ECO:0007669"/>
    <property type="project" value="UniProtKB-KW"/>
</dbReference>
<comment type="caution">
    <text evidence="5">The sequence shown here is derived from an EMBL/GenBank/DDBJ whole genome shotgun (WGS) entry which is preliminary data.</text>
</comment>
<dbReference type="Pfam" id="PF01019">
    <property type="entry name" value="G_glu_transpept"/>
    <property type="match status" value="1"/>
</dbReference>
<dbReference type="AlphaFoldDB" id="A0A845V1X3"/>
<dbReference type="InterPro" id="IPR029055">
    <property type="entry name" value="Ntn_hydrolases_N"/>
</dbReference>
<evidence type="ECO:0000313" key="5">
    <source>
        <dbReference type="EMBL" id="NDY94281.1"/>
    </source>
</evidence>
<keyword evidence="4" id="KW-0865">Zymogen</keyword>
<evidence type="ECO:0000256" key="3">
    <source>
        <dbReference type="ARBA" id="ARBA00022801"/>
    </source>
</evidence>
<evidence type="ECO:0000256" key="2">
    <source>
        <dbReference type="ARBA" id="ARBA00022679"/>
    </source>
</evidence>
<evidence type="ECO:0000256" key="1">
    <source>
        <dbReference type="ARBA" id="ARBA00009381"/>
    </source>
</evidence>
<dbReference type="InterPro" id="IPR051792">
    <property type="entry name" value="GGT_bact"/>
</dbReference>
<accession>A0A845V1X3</accession>
<protein>
    <submittedName>
        <fullName evidence="5">Gamma-glutamyltransferase</fullName>
    </submittedName>
</protein>
<keyword evidence="6" id="KW-1185">Reference proteome</keyword>
<reference evidence="5 6" key="1">
    <citation type="submission" date="2020-02" db="EMBL/GenBank/DDBJ databases">
        <authorList>
            <person name="Zhang X.-Y."/>
        </authorList>
    </citation>
    <scope>NUCLEOTIDE SEQUENCE [LARGE SCALE GENOMIC DNA]</scope>
    <source>
        <strain evidence="5 6">C33</strain>
    </source>
</reference>
<sequence>MASSPPSWSWRIATGHSQTTRAAQDVLDDGGNAADAAVAAALAASLAEPLLCSLGGGGHALVQRDGQAPLALDFFAQSPRRRRSGELDFYPIVGNFGPDTQEFHVGMASIATPGVVAGLFALHQRYGSRPMSELVAPAVGLGRDGLTLNRVQAFTLAILEPIVRATDPGARVFGLADRTAPLPNEGDPLQNPELADFLEALGREGPALFYQGEAARRLARDSVEQGGHLRLEDLSGYRARWRRPLRWRYRDAVLWSTPPPAFGGIMLALACQRLALHLGPRRGGFGSPAHLQALCLAMAESEDLRTRLEQPEMLASDRALRAAFAGLSGHAHQVSRRGTTHISIDDGRGLAVALTLSNGEASGYVIPGTGIIMNNMLGEEDLNRSGFHNWPVNRRLASMMAPTIIRRGEHRYLLGSGGSNRIRTALAQVICNLIDFGMDLRSAVNAPRIHLERGHLSVELAERWPPEAQDWLMQHFRDARAWPERNLFFGGVHAAGPDSAAADSRRGGHAAVGDR</sequence>
<organism evidence="5 6">
    <name type="scientific">Wenzhouxiangella limi</name>
    <dbReference type="NCBI Taxonomy" id="2707351"/>
    <lineage>
        <taxon>Bacteria</taxon>
        <taxon>Pseudomonadati</taxon>
        <taxon>Pseudomonadota</taxon>
        <taxon>Gammaproteobacteria</taxon>
        <taxon>Chromatiales</taxon>
        <taxon>Wenzhouxiangellaceae</taxon>
        <taxon>Wenzhouxiangella</taxon>
    </lineage>
</organism>
<proteinExistence type="inferred from homology"/>
<dbReference type="RefSeq" id="WP_164209105.1">
    <property type="nucleotide sequence ID" value="NZ_JAAGSC010000023.1"/>
</dbReference>
<comment type="similarity">
    <text evidence="1">Belongs to the gamma-glutamyltransferase family.</text>
</comment>
<dbReference type="PANTHER" id="PTHR43199">
    <property type="entry name" value="GLUTATHIONE HYDROLASE"/>
    <property type="match status" value="1"/>
</dbReference>
<dbReference type="Proteomes" id="UP000484885">
    <property type="component" value="Unassembled WGS sequence"/>
</dbReference>
<name>A0A845V1X3_9GAMM</name>
<keyword evidence="3" id="KW-0378">Hydrolase</keyword>
<dbReference type="PANTHER" id="PTHR43199:SF1">
    <property type="entry name" value="GLUTATHIONE HYDROLASE PROENZYME"/>
    <property type="match status" value="1"/>
</dbReference>
<keyword evidence="2 5" id="KW-0808">Transferase</keyword>
<dbReference type="InterPro" id="IPR043137">
    <property type="entry name" value="GGT_ssub_C"/>
</dbReference>
<dbReference type="GO" id="GO:0016740">
    <property type="term" value="F:transferase activity"/>
    <property type="evidence" value="ECO:0007669"/>
    <property type="project" value="UniProtKB-KW"/>
</dbReference>
<evidence type="ECO:0000313" key="6">
    <source>
        <dbReference type="Proteomes" id="UP000484885"/>
    </source>
</evidence>
<dbReference type="Gene3D" id="3.60.20.40">
    <property type="match status" value="1"/>
</dbReference>
<dbReference type="EMBL" id="JAAGSC010000023">
    <property type="protein sequence ID" value="NDY94281.1"/>
    <property type="molecule type" value="Genomic_DNA"/>
</dbReference>
<dbReference type="SUPFAM" id="SSF56235">
    <property type="entry name" value="N-terminal nucleophile aminohydrolases (Ntn hydrolases)"/>
    <property type="match status" value="1"/>
</dbReference>
<evidence type="ECO:0000256" key="4">
    <source>
        <dbReference type="ARBA" id="ARBA00023145"/>
    </source>
</evidence>
<dbReference type="PRINTS" id="PR01210">
    <property type="entry name" value="GGTRANSPTASE"/>
</dbReference>
<gene>
    <name evidence="5" type="ORF">G3I74_00860</name>
</gene>